<dbReference type="OrthoDB" id="448954at2759"/>
<dbReference type="InterPro" id="IPR001623">
    <property type="entry name" value="DnaJ_domain"/>
</dbReference>
<dbReference type="Proteomes" id="UP000218811">
    <property type="component" value="Unassembled WGS sequence"/>
</dbReference>
<dbReference type="GO" id="GO:0051087">
    <property type="term" value="F:protein-folding chaperone binding"/>
    <property type="evidence" value="ECO:0007669"/>
    <property type="project" value="InterPro"/>
</dbReference>
<dbReference type="GO" id="GO:0044571">
    <property type="term" value="P:[2Fe-2S] cluster assembly"/>
    <property type="evidence" value="ECO:0007669"/>
    <property type="project" value="InterPro"/>
</dbReference>
<dbReference type="EMBL" id="KB467831">
    <property type="protein sequence ID" value="PCH33639.1"/>
    <property type="molecule type" value="Genomic_DNA"/>
</dbReference>
<reference evidence="4 5" key="1">
    <citation type="journal article" date="2012" name="Science">
        <title>The Paleozoic origin of enzymatic lignin decomposition reconstructed from 31 fungal genomes.</title>
        <authorList>
            <person name="Floudas D."/>
            <person name="Binder M."/>
            <person name="Riley R."/>
            <person name="Barry K."/>
            <person name="Blanchette R.A."/>
            <person name="Henrissat B."/>
            <person name="Martinez A.T."/>
            <person name="Otillar R."/>
            <person name="Spatafora J.W."/>
            <person name="Yadav J.S."/>
            <person name="Aerts A."/>
            <person name="Benoit I."/>
            <person name="Boyd A."/>
            <person name="Carlson A."/>
            <person name="Copeland A."/>
            <person name="Coutinho P.M."/>
            <person name="de Vries R.P."/>
            <person name="Ferreira P."/>
            <person name="Findley K."/>
            <person name="Foster B."/>
            <person name="Gaskell J."/>
            <person name="Glotzer D."/>
            <person name="Gorecki P."/>
            <person name="Heitman J."/>
            <person name="Hesse C."/>
            <person name="Hori C."/>
            <person name="Igarashi K."/>
            <person name="Jurgens J.A."/>
            <person name="Kallen N."/>
            <person name="Kersten P."/>
            <person name="Kohler A."/>
            <person name="Kuees U."/>
            <person name="Kumar T.K.A."/>
            <person name="Kuo A."/>
            <person name="LaButti K."/>
            <person name="Larrondo L.F."/>
            <person name="Lindquist E."/>
            <person name="Ling A."/>
            <person name="Lombard V."/>
            <person name="Lucas S."/>
            <person name="Lundell T."/>
            <person name="Martin R."/>
            <person name="McLaughlin D.J."/>
            <person name="Morgenstern I."/>
            <person name="Morin E."/>
            <person name="Murat C."/>
            <person name="Nagy L.G."/>
            <person name="Nolan M."/>
            <person name="Ohm R.A."/>
            <person name="Patyshakuliyeva A."/>
            <person name="Rokas A."/>
            <person name="Ruiz-Duenas F.J."/>
            <person name="Sabat G."/>
            <person name="Salamov A."/>
            <person name="Samejima M."/>
            <person name="Schmutz J."/>
            <person name="Slot J.C."/>
            <person name="St John F."/>
            <person name="Stenlid J."/>
            <person name="Sun H."/>
            <person name="Sun S."/>
            <person name="Syed K."/>
            <person name="Tsang A."/>
            <person name="Wiebenga A."/>
            <person name="Young D."/>
            <person name="Pisabarro A."/>
            <person name="Eastwood D.C."/>
            <person name="Martin F."/>
            <person name="Cullen D."/>
            <person name="Grigoriev I.V."/>
            <person name="Hibbett D.S."/>
        </authorList>
    </citation>
    <scope>NUCLEOTIDE SEQUENCE [LARGE SCALE GENOMIC DNA]</scope>
    <source>
        <strain evidence="4 5">MD-104</strain>
    </source>
</reference>
<dbReference type="OMA" id="CRCIQPV"/>
<dbReference type="InterPro" id="IPR036869">
    <property type="entry name" value="J_dom_sf"/>
</dbReference>
<comment type="similarity">
    <text evidence="1">Belongs to the HscB family.</text>
</comment>
<dbReference type="PANTHER" id="PTHR14021">
    <property type="entry name" value="IRON-SULFUR CLUSTER CO-CHAPERONE PROTEIN HSCB"/>
    <property type="match status" value="1"/>
</dbReference>
<keyword evidence="5" id="KW-1185">Reference proteome</keyword>
<dbReference type="Gene3D" id="1.10.287.110">
    <property type="entry name" value="DnaJ domain"/>
    <property type="match status" value="1"/>
</dbReference>
<name>A0A2H3J4G6_WOLCO</name>
<sequence length="250" mass="27832">MLRRLLAASLPRLAPAARILPHRPAAYACDVLVARGAFVSSWRRYSAPSAERPAATCPQCSAPLPSALPACTQCYFVGKLDPAHTYHDLLGMSYEPNPFAMDSEALKQSYRRLMRVVHPDRWHGKGEGKVEAAQTLSSGIVAAYQKLENPMLRIQYILEHEGFPITEDDSGGDPEILHETMEYHEMIDEADTPEKLQAIGSEISEKIETVMEEITTLVGQKRWEDSKKAAVRLKYLLGIRTALSGQGFEH</sequence>
<evidence type="ECO:0000256" key="2">
    <source>
        <dbReference type="ARBA" id="ARBA00023186"/>
    </source>
</evidence>
<evidence type="ECO:0000256" key="1">
    <source>
        <dbReference type="ARBA" id="ARBA00010476"/>
    </source>
</evidence>
<protein>
    <recommendedName>
        <fullName evidence="3">J domain-containing protein</fullName>
    </recommendedName>
</protein>
<keyword evidence="2" id="KW-0143">Chaperone</keyword>
<organism evidence="4 5">
    <name type="scientific">Wolfiporia cocos (strain MD-104)</name>
    <name type="common">Brown rot fungus</name>
    <dbReference type="NCBI Taxonomy" id="742152"/>
    <lineage>
        <taxon>Eukaryota</taxon>
        <taxon>Fungi</taxon>
        <taxon>Dikarya</taxon>
        <taxon>Basidiomycota</taxon>
        <taxon>Agaricomycotina</taxon>
        <taxon>Agaricomycetes</taxon>
        <taxon>Polyporales</taxon>
        <taxon>Phaeolaceae</taxon>
        <taxon>Wolfiporia</taxon>
    </lineage>
</organism>
<dbReference type="SMART" id="SM00271">
    <property type="entry name" value="DnaJ"/>
    <property type="match status" value="1"/>
</dbReference>
<dbReference type="InterPro" id="IPR036386">
    <property type="entry name" value="HscB_C_sf"/>
</dbReference>
<evidence type="ECO:0000313" key="5">
    <source>
        <dbReference type="Proteomes" id="UP000218811"/>
    </source>
</evidence>
<dbReference type="SUPFAM" id="SSF47144">
    <property type="entry name" value="HSC20 (HSCB), C-terminal oligomerisation domain"/>
    <property type="match status" value="1"/>
</dbReference>
<dbReference type="InterPro" id="IPR009073">
    <property type="entry name" value="HscB_oligo_C"/>
</dbReference>
<dbReference type="GO" id="GO:0001671">
    <property type="term" value="F:ATPase activator activity"/>
    <property type="evidence" value="ECO:0007669"/>
    <property type="project" value="InterPro"/>
</dbReference>
<accession>A0A2H3J4G6</accession>
<dbReference type="CDD" id="cd06257">
    <property type="entry name" value="DnaJ"/>
    <property type="match status" value="1"/>
</dbReference>
<dbReference type="PROSITE" id="PS50076">
    <property type="entry name" value="DNAJ_2"/>
    <property type="match status" value="1"/>
</dbReference>
<dbReference type="NCBIfam" id="TIGR00714">
    <property type="entry name" value="hscB"/>
    <property type="match status" value="1"/>
</dbReference>
<dbReference type="Gene3D" id="1.20.1280.20">
    <property type="entry name" value="HscB, C-terminal domain"/>
    <property type="match status" value="1"/>
</dbReference>
<evidence type="ECO:0000313" key="4">
    <source>
        <dbReference type="EMBL" id="PCH33639.1"/>
    </source>
</evidence>
<dbReference type="STRING" id="742152.A0A2H3J4G6"/>
<dbReference type="PANTHER" id="PTHR14021:SF15">
    <property type="entry name" value="IRON-SULFUR CLUSTER CO-CHAPERONE PROTEIN HSCB"/>
    <property type="match status" value="1"/>
</dbReference>
<gene>
    <name evidence="4" type="ORF">WOLCODRAFT_135234</name>
</gene>
<dbReference type="GO" id="GO:0005739">
    <property type="term" value="C:mitochondrion"/>
    <property type="evidence" value="ECO:0007669"/>
    <property type="project" value="TreeGrafter"/>
</dbReference>
<dbReference type="SUPFAM" id="SSF46565">
    <property type="entry name" value="Chaperone J-domain"/>
    <property type="match status" value="1"/>
</dbReference>
<dbReference type="AlphaFoldDB" id="A0A2H3J4G6"/>
<evidence type="ECO:0000259" key="3">
    <source>
        <dbReference type="PROSITE" id="PS50076"/>
    </source>
</evidence>
<proteinExistence type="inferred from homology"/>
<feature type="domain" description="J" evidence="3">
    <location>
        <begin position="85"/>
        <end position="162"/>
    </location>
</feature>
<dbReference type="InterPro" id="IPR004640">
    <property type="entry name" value="HscB"/>
</dbReference>
<dbReference type="Pfam" id="PF07743">
    <property type="entry name" value="HSCB_C"/>
    <property type="match status" value="1"/>
</dbReference>
<dbReference type="GO" id="GO:0051259">
    <property type="term" value="P:protein complex oligomerization"/>
    <property type="evidence" value="ECO:0007669"/>
    <property type="project" value="InterPro"/>
</dbReference>